<reference evidence="6 7" key="1">
    <citation type="submission" date="2019-09" db="EMBL/GenBank/DDBJ databases">
        <title>Taxonomic organization of the family Brucellaceae based on a phylogenomic approach.</title>
        <authorList>
            <person name="Leclercq S."/>
            <person name="Cloeckaert A."/>
            <person name="Zygmunt M.S."/>
        </authorList>
    </citation>
    <scope>NUCLEOTIDE SEQUENCE [LARGE SCALE GENOMIC DNA]</scope>
    <source>
        <strain evidence="6 7">WS1830</strain>
    </source>
</reference>
<protein>
    <submittedName>
        <fullName evidence="6">TraR/DksA family transcriptional regulator</fullName>
    </submittedName>
</protein>
<dbReference type="Proteomes" id="UP000481643">
    <property type="component" value="Unassembled WGS sequence"/>
</dbReference>
<evidence type="ECO:0000313" key="6">
    <source>
        <dbReference type="EMBL" id="KAB2687536.1"/>
    </source>
</evidence>
<dbReference type="InterPro" id="IPR000962">
    <property type="entry name" value="Znf_DskA_TraR"/>
</dbReference>
<gene>
    <name evidence="6" type="ORF">F9L08_08250</name>
</gene>
<dbReference type="SUPFAM" id="SSF57716">
    <property type="entry name" value="Glucocorticoid receptor-like (DNA-binding domain)"/>
    <property type="match status" value="1"/>
</dbReference>
<evidence type="ECO:0000256" key="4">
    <source>
        <dbReference type="PROSITE-ProRule" id="PRU00510"/>
    </source>
</evidence>
<dbReference type="Pfam" id="PF01258">
    <property type="entry name" value="zf-dskA_traR"/>
    <property type="match status" value="1"/>
</dbReference>
<comment type="caution">
    <text evidence="6">The sequence shown here is derived from an EMBL/GenBank/DDBJ whole genome shotgun (WGS) entry which is preliminary data.</text>
</comment>
<dbReference type="AlphaFoldDB" id="A0A6L3YTL0"/>
<evidence type="ECO:0000313" key="7">
    <source>
        <dbReference type="Proteomes" id="UP000481643"/>
    </source>
</evidence>
<feature type="zinc finger region" description="dksA C4-type" evidence="4">
    <location>
        <begin position="37"/>
        <end position="61"/>
    </location>
</feature>
<name>A0A6L3YTL0_9HYPH</name>
<keyword evidence="2" id="KW-0863">Zinc-finger</keyword>
<dbReference type="RefSeq" id="WP_151651501.1">
    <property type="nucleotide sequence ID" value="NZ_WBVX01000006.1"/>
</dbReference>
<evidence type="ECO:0000259" key="5">
    <source>
        <dbReference type="Pfam" id="PF01258"/>
    </source>
</evidence>
<dbReference type="Gene3D" id="1.20.120.910">
    <property type="entry name" value="DksA, coiled-coil domain"/>
    <property type="match status" value="1"/>
</dbReference>
<dbReference type="EMBL" id="WBVX01000006">
    <property type="protein sequence ID" value="KAB2687536.1"/>
    <property type="molecule type" value="Genomic_DNA"/>
</dbReference>
<accession>A0A6L3YTL0</accession>
<sequence>MKIGNWGHECADRLADKEREAGIESARDALKRPGARFCSCGEEIEPQRRAAMPSATRCITCQERLERWRKLRRRK</sequence>
<proteinExistence type="predicted"/>
<keyword evidence="1" id="KW-0479">Metal-binding</keyword>
<dbReference type="PROSITE" id="PS51128">
    <property type="entry name" value="ZF_DKSA_2"/>
    <property type="match status" value="1"/>
</dbReference>
<feature type="domain" description="Zinc finger DksA/TraR C4-type" evidence="5">
    <location>
        <begin position="40"/>
        <end position="67"/>
    </location>
</feature>
<organism evidence="6 7">
    <name type="scientific">Brucella tritici</name>
    <dbReference type="NCBI Taxonomy" id="94626"/>
    <lineage>
        <taxon>Bacteria</taxon>
        <taxon>Pseudomonadati</taxon>
        <taxon>Pseudomonadota</taxon>
        <taxon>Alphaproteobacteria</taxon>
        <taxon>Hyphomicrobiales</taxon>
        <taxon>Brucellaceae</taxon>
        <taxon>Brucella/Ochrobactrum group</taxon>
        <taxon>Brucella</taxon>
    </lineage>
</organism>
<keyword evidence="3" id="KW-0862">Zinc</keyword>
<evidence type="ECO:0000256" key="1">
    <source>
        <dbReference type="ARBA" id="ARBA00022723"/>
    </source>
</evidence>
<evidence type="ECO:0000256" key="3">
    <source>
        <dbReference type="ARBA" id="ARBA00022833"/>
    </source>
</evidence>
<dbReference type="GO" id="GO:0008270">
    <property type="term" value="F:zinc ion binding"/>
    <property type="evidence" value="ECO:0007669"/>
    <property type="project" value="UniProtKB-KW"/>
</dbReference>
<evidence type="ECO:0000256" key="2">
    <source>
        <dbReference type="ARBA" id="ARBA00022771"/>
    </source>
</evidence>